<dbReference type="SMART" id="SM00367">
    <property type="entry name" value="LRR_CC"/>
    <property type="match status" value="10"/>
</dbReference>
<protein>
    <recommendedName>
        <fullName evidence="2">F-box/LRR-repeat protein 15-like leucin rich repeat domain-containing protein</fullName>
    </recommendedName>
</protein>
<dbReference type="Gramene" id="Pp3c6_26950V3.1">
    <property type="protein sequence ID" value="PAC:32978998.CDS.1"/>
    <property type="gene ID" value="Pp3c6_26950"/>
</dbReference>
<dbReference type="SUPFAM" id="SSF52047">
    <property type="entry name" value="RNI-like"/>
    <property type="match status" value="1"/>
</dbReference>
<dbReference type="InterPro" id="IPR036047">
    <property type="entry name" value="F-box-like_dom_sf"/>
</dbReference>
<evidence type="ECO:0000313" key="5">
    <source>
        <dbReference type="Proteomes" id="UP000006727"/>
    </source>
</evidence>
<dbReference type="Proteomes" id="UP000006727">
    <property type="component" value="Chromosome 6"/>
</dbReference>
<keyword evidence="1" id="KW-0472">Membrane</keyword>
<dbReference type="PANTHER" id="PTHR13318:SF105">
    <property type="entry name" value="F-BOX_LRR-REPEAT PROTEIN 3"/>
    <property type="match status" value="1"/>
</dbReference>
<dbReference type="PaxDb" id="3218-PP1S279_17V6.1"/>
<proteinExistence type="predicted"/>
<dbReference type="HOGENOM" id="CLU_480127_0_0_1"/>
<keyword evidence="1" id="KW-1133">Transmembrane helix</keyword>
<dbReference type="Pfam" id="PF25372">
    <property type="entry name" value="DUF7885"/>
    <property type="match status" value="1"/>
</dbReference>
<dbReference type="InterPro" id="IPR057207">
    <property type="entry name" value="FBXL15_LRR"/>
</dbReference>
<dbReference type="Gene3D" id="3.80.10.10">
    <property type="entry name" value="Ribonuclease Inhibitor"/>
    <property type="match status" value="3"/>
</dbReference>
<dbReference type="eggNOG" id="KOG4341">
    <property type="taxonomic scope" value="Eukaryota"/>
</dbReference>
<dbReference type="EnsemblPlants" id="Pp3c6_26950V3.1">
    <property type="protein sequence ID" value="PAC:32978998.CDS.1"/>
    <property type="gene ID" value="Pp3c6_26950"/>
</dbReference>
<evidence type="ECO:0000313" key="4">
    <source>
        <dbReference type="EnsemblPlants" id="PAC:32978998.CDS.1"/>
    </source>
</evidence>
<dbReference type="GO" id="GO:0031146">
    <property type="term" value="P:SCF-dependent proteasomal ubiquitin-dependent protein catabolic process"/>
    <property type="evidence" value="ECO:0000318"/>
    <property type="project" value="GO_Central"/>
</dbReference>
<reference evidence="3 5" key="1">
    <citation type="journal article" date="2008" name="Science">
        <title>The Physcomitrella genome reveals evolutionary insights into the conquest of land by plants.</title>
        <authorList>
            <person name="Rensing S."/>
            <person name="Lang D."/>
            <person name="Zimmer A."/>
            <person name="Terry A."/>
            <person name="Salamov A."/>
            <person name="Shapiro H."/>
            <person name="Nishiyama T."/>
            <person name="Perroud P.-F."/>
            <person name="Lindquist E."/>
            <person name="Kamisugi Y."/>
            <person name="Tanahashi T."/>
            <person name="Sakakibara K."/>
            <person name="Fujita T."/>
            <person name="Oishi K."/>
            <person name="Shin-I T."/>
            <person name="Kuroki Y."/>
            <person name="Toyoda A."/>
            <person name="Suzuki Y."/>
            <person name="Hashimoto A."/>
            <person name="Yamaguchi K."/>
            <person name="Sugano A."/>
            <person name="Kohara Y."/>
            <person name="Fujiyama A."/>
            <person name="Anterola A."/>
            <person name="Aoki S."/>
            <person name="Ashton N."/>
            <person name="Barbazuk W.B."/>
            <person name="Barker E."/>
            <person name="Bennetzen J."/>
            <person name="Bezanilla M."/>
            <person name="Blankenship R."/>
            <person name="Cho S.H."/>
            <person name="Dutcher S."/>
            <person name="Estelle M."/>
            <person name="Fawcett J.A."/>
            <person name="Gundlach H."/>
            <person name="Hanada K."/>
            <person name="Heyl A."/>
            <person name="Hicks K.A."/>
            <person name="Hugh J."/>
            <person name="Lohr M."/>
            <person name="Mayer K."/>
            <person name="Melkozernov A."/>
            <person name="Murata T."/>
            <person name="Nelson D."/>
            <person name="Pils B."/>
            <person name="Prigge M."/>
            <person name="Reiss B."/>
            <person name="Renner T."/>
            <person name="Rombauts S."/>
            <person name="Rushton P."/>
            <person name="Sanderfoot A."/>
            <person name="Schween G."/>
            <person name="Shiu S.-H."/>
            <person name="Stueber K."/>
            <person name="Theodoulou F.L."/>
            <person name="Tu H."/>
            <person name="Van de Peer Y."/>
            <person name="Verrier P.J."/>
            <person name="Waters E."/>
            <person name="Wood A."/>
            <person name="Yang L."/>
            <person name="Cove D."/>
            <person name="Cuming A."/>
            <person name="Hasebe M."/>
            <person name="Lucas S."/>
            <person name="Mishler D.B."/>
            <person name="Reski R."/>
            <person name="Grigoriev I."/>
            <person name="Quatrano R.S."/>
            <person name="Boore J.L."/>
        </authorList>
    </citation>
    <scope>NUCLEOTIDE SEQUENCE [LARGE SCALE GENOMIC DNA]</scope>
    <source>
        <strain evidence="4 5">cv. Gransden 2004</strain>
    </source>
</reference>
<dbReference type="PANTHER" id="PTHR13318">
    <property type="entry name" value="PARTNER OF PAIRED, ISOFORM B-RELATED"/>
    <property type="match status" value="1"/>
</dbReference>
<evidence type="ECO:0000256" key="1">
    <source>
        <dbReference type="SAM" id="Phobius"/>
    </source>
</evidence>
<keyword evidence="1" id="KW-0812">Transmembrane</keyword>
<dbReference type="OMA" id="RFAWSGF"/>
<accession>A9TP97</accession>
<dbReference type="EMBL" id="ABEU02000006">
    <property type="protein sequence ID" value="PNR53167.1"/>
    <property type="molecule type" value="Genomic_DNA"/>
</dbReference>
<dbReference type="GeneID" id="112283388"/>
<dbReference type="InterPro" id="IPR006553">
    <property type="entry name" value="Leu-rich_rpt_Cys-con_subtyp"/>
</dbReference>
<name>A9TP97_PHYPA</name>
<dbReference type="AlphaFoldDB" id="A9TP97"/>
<dbReference type="InterPro" id="IPR032675">
    <property type="entry name" value="LRR_dom_sf"/>
</dbReference>
<dbReference type="OrthoDB" id="550575at2759"/>
<dbReference type="RefSeq" id="XP_024377776.1">
    <property type="nucleotide sequence ID" value="XM_024522008.2"/>
</dbReference>
<evidence type="ECO:0000259" key="2">
    <source>
        <dbReference type="Pfam" id="PF25372"/>
    </source>
</evidence>
<feature type="transmembrane region" description="Helical" evidence="1">
    <location>
        <begin position="221"/>
        <end position="242"/>
    </location>
</feature>
<reference evidence="4" key="3">
    <citation type="submission" date="2020-12" db="UniProtKB">
        <authorList>
            <consortium name="EnsemblPlants"/>
        </authorList>
    </citation>
    <scope>IDENTIFICATION</scope>
</reference>
<dbReference type="GO" id="GO:0019005">
    <property type="term" value="C:SCF ubiquitin ligase complex"/>
    <property type="evidence" value="ECO:0000318"/>
    <property type="project" value="GO_Central"/>
</dbReference>
<keyword evidence="5" id="KW-1185">Reference proteome</keyword>
<organism evidence="3">
    <name type="scientific">Physcomitrium patens</name>
    <name type="common">Spreading-leaved earth moss</name>
    <name type="synonym">Physcomitrella patens</name>
    <dbReference type="NCBI Taxonomy" id="3218"/>
    <lineage>
        <taxon>Eukaryota</taxon>
        <taxon>Viridiplantae</taxon>
        <taxon>Streptophyta</taxon>
        <taxon>Embryophyta</taxon>
        <taxon>Bryophyta</taxon>
        <taxon>Bryophytina</taxon>
        <taxon>Bryopsida</taxon>
        <taxon>Funariidae</taxon>
        <taxon>Funariales</taxon>
        <taxon>Funariaceae</taxon>
        <taxon>Physcomitrium</taxon>
    </lineage>
</organism>
<gene>
    <name evidence="4" type="primary">LOC112283388</name>
    <name evidence="3" type="ORF">PHYPA_009542</name>
</gene>
<evidence type="ECO:0000313" key="3">
    <source>
        <dbReference type="EMBL" id="PNR53167.1"/>
    </source>
</evidence>
<dbReference type="SUPFAM" id="SSF81383">
    <property type="entry name" value="F-box domain"/>
    <property type="match status" value="1"/>
</dbReference>
<sequence>MEVENRAAASFNAGSGLASLPLEILVRVLAPLHRQDWARAAQACTVLRAACISVLGTVTSLDLKNAGAWLDDECFRLLSTRLGDRLRRLELDCWHLSDGSLANLPDGLEELALCGCDHHSDEMLANVAQLTHKTLWRFAWSGFGGNVTAAGFQDIALKCRNITSFMIDSGSGMDVNSVVCAVASNCPALSELSAYDLTTKTFSHISSCRVRLKRLRHKRRVGWALPVTNFTLFLLISMSPMLEELHLVDKSDVDDSGGVTDIGLLALTERSSTLRTLKLKLASSSSSEHCSEVAVMELASSCKHLTHVELSNFKRLSDPPVYELIQRCPKLVDLTLDGTPITDASLDLLASHSRFLRCVSIKGCKKLSEAGLKALGQCDTLESVNAGQASGVTDAAVVAICTGNPGLKALVLSHGNLSDMSLQSVAMCNHMEELALHGCSRISNSGLALIATGCVHLRFISLSYCDHVSDSGVMSLALGCPRLLKVRLDGCRLLSNPSVRALCQNCPKLRHLSLQYCVKLSDNVFQHLLAAPSLRFVDLGRAKLTADGIMSYRQQRPLVELCINGVPG</sequence>
<reference evidence="3 5" key="2">
    <citation type="journal article" date="2018" name="Plant J.">
        <title>The Physcomitrella patens chromosome-scale assembly reveals moss genome structure and evolution.</title>
        <authorList>
            <person name="Lang D."/>
            <person name="Ullrich K.K."/>
            <person name="Murat F."/>
            <person name="Fuchs J."/>
            <person name="Jenkins J."/>
            <person name="Haas F.B."/>
            <person name="Piednoel M."/>
            <person name="Gundlach H."/>
            <person name="Van Bel M."/>
            <person name="Meyberg R."/>
            <person name="Vives C."/>
            <person name="Morata J."/>
            <person name="Symeonidi A."/>
            <person name="Hiss M."/>
            <person name="Muchero W."/>
            <person name="Kamisugi Y."/>
            <person name="Saleh O."/>
            <person name="Blanc G."/>
            <person name="Decker E.L."/>
            <person name="van Gessel N."/>
            <person name="Grimwood J."/>
            <person name="Hayes R.D."/>
            <person name="Graham S.W."/>
            <person name="Gunter L.E."/>
            <person name="McDaniel S.F."/>
            <person name="Hoernstein S.N.W."/>
            <person name="Larsson A."/>
            <person name="Li F.W."/>
            <person name="Perroud P.F."/>
            <person name="Phillips J."/>
            <person name="Ranjan P."/>
            <person name="Rokshar D.S."/>
            <person name="Rothfels C.J."/>
            <person name="Schneider L."/>
            <person name="Shu S."/>
            <person name="Stevenson D.W."/>
            <person name="Thummler F."/>
            <person name="Tillich M."/>
            <person name="Villarreal Aguilar J.C."/>
            <person name="Widiez T."/>
            <person name="Wong G.K."/>
            <person name="Wymore A."/>
            <person name="Zhang Y."/>
            <person name="Zimmer A.D."/>
            <person name="Quatrano R.S."/>
            <person name="Mayer K.F.X."/>
            <person name="Goodstein D."/>
            <person name="Casacuberta J.M."/>
            <person name="Vandepoele K."/>
            <person name="Reski R."/>
            <person name="Cuming A.C."/>
            <person name="Tuskan G.A."/>
            <person name="Maumus F."/>
            <person name="Salse J."/>
            <person name="Schmutz J."/>
            <person name="Rensing S.A."/>
        </authorList>
    </citation>
    <scope>NUCLEOTIDE SEQUENCE [LARGE SCALE GENOMIC DNA]</scope>
    <source>
        <strain evidence="4 5">cv. Gransden 2004</strain>
    </source>
</reference>
<feature type="domain" description="F-box/LRR-repeat protein 15-like leucin rich repeat" evidence="2">
    <location>
        <begin position="240"/>
        <end position="564"/>
    </location>
</feature>